<keyword evidence="7" id="KW-0456">Lyase</keyword>
<dbReference type="InterPro" id="IPR011206">
    <property type="entry name" value="Citrate_lyase_beta/mcl1/mcl2"/>
</dbReference>
<dbReference type="GO" id="GO:0000287">
    <property type="term" value="F:magnesium ion binding"/>
    <property type="evidence" value="ECO:0007669"/>
    <property type="project" value="TreeGrafter"/>
</dbReference>
<dbReference type="OrthoDB" id="5172636at2"/>
<evidence type="ECO:0000313" key="8">
    <source>
        <dbReference type="Proteomes" id="UP000003111"/>
    </source>
</evidence>
<sequence length="294" mass="31210">MTESPDTALRPRRSVLYMPGANERALEKAKSIDADALILDLEDSVSPDAKEAGRANVVAAVRSGEYGHRELAIRVNSIGTQWHDADVAAAAAAGPDAILVPKVESADQVRQLVAAIEAGGAPATTQLWAMIETPRALLHAEEIAAAHERLTVVVMGTNDIVNETYGLHVPGRNPVVLASLAWTLLAVRAAGKVVIDGVYNDVKDLEGFDAEARQGREMGFDGKTLIHPAQVDPANVAFSPSEADIERAEGMIAAFDEAAAEGRGVATFNGKMIEELHVRDARRILAFAEAIAAR</sequence>
<evidence type="ECO:0000259" key="6">
    <source>
        <dbReference type="Pfam" id="PF03328"/>
    </source>
</evidence>
<evidence type="ECO:0000256" key="4">
    <source>
        <dbReference type="PIRSR" id="PIRSR015582-1"/>
    </source>
</evidence>
<feature type="domain" description="HpcH/HpaI aldolase/citrate lyase" evidence="6">
    <location>
        <begin position="13"/>
        <end position="228"/>
    </location>
</feature>
<dbReference type="InterPro" id="IPR040442">
    <property type="entry name" value="Pyrv_kinase-like_dom_sf"/>
</dbReference>
<keyword evidence="8" id="KW-1185">Reference proteome</keyword>
<dbReference type="PIRSF" id="PIRSF015582">
    <property type="entry name" value="Cit_lyase_B"/>
    <property type="match status" value="1"/>
</dbReference>
<dbReference type="GO" id="GO:0016829">
    <property type="term" value="F:lyase activity"/>
    <property type="evidence" value="ECO:0007669"/>
    <property type="project" value="UniProtKB-KW"/>
</dbReference>
<dbReference type="PANTHER" id="PTHR32308:SF10">
    <property type="entry name" value="CITRATE LYASE SUBUNIT BETA"/>
    <property type="match status" value="1"/>
</dbReference>
<reference evidence="7" key="1">
    <citation type="submission" date="2010-08" db="EMBL/GenBank/DDBJ databases">
        <authorList>
            <person name="Muzny D."/>
            <person name="Qin X."/>
            <person name="Buhay C."/>
            <person name="Dugan-Rocha S."/>
            <person name="Ding Y."/>
            <person name="Chen G."/>
            <person name="Hawes A."/>
            <person name="Holder M."/>
            <person name="Jhangiani S."/>
            <person name="Johnson A."/>
            <person name="Khan Z."/>
            <person name="Li Z."/>
            <person name="Liu W."/>
            <person name="Liu X."/>
            <person name="Perez L."/>
            <person name="Shen H."/>
            <person name="Wang Q."/>
            <person name="Watt J."/>
            <person name="Xi L."/>
            <person name="Xin Y."/>
            <person name="Zhou J."/>
            <person name="Deng J."/>
            <person name="Jiang H."/>
            <person name="Liu Y."/>
            <person name="Qu J."/>
            <person name="Song X.-Z."/>
            <person name="Zhang L."/>
            <person name="Villasana D."/>
            <person name="Johnson A."/>
            <person name="Liu J."/>
            <person name="Liyanage D."/>
            <person name="Lorensuhewa L."/>
            <person name="Robinson T."/>
            <person name="Song A."/>
            <person name="Song B.-B."/>
            <person name="Dinh H."/>
            <person name="Thornton R."/>
            <person name="Coyle M."/>
            <person name="Francisco L."/>
            <person name="Jackson L."/>
            <person name="Javaid M."/>
            <person name="Korchina V."/>
            <person name="Kovar C."/>
            <person name="Mata R."/>
            <person name="Mathew T."/>
            <person name="Ngo R."/>
            <person name="Nguyen L."/>
            <person name="Nguyen N."/>
            <person name="Okwuonu G."/>
            <person name="Ongeri F."/>
            <person name="Pham C."/>
            <person name="Simmons D."/>
            <person name="Wilczek-Boney K."/>
            <person name="Hale W."/>
            <person name="Jakkamsetti A."/>
            <person name="Pham P."/>
            <person name="Ruth R."/>
            <person name="San Lucas F."/>
            <person name="Warren J."/>
            <person name="Zhang J."/>
            <person name="Zhao Z."/>
            <person name="Zhou C."/>
            <person name="Zhu D."/>
            <person name="Lee S."/>
            <person name="Bess C."/>
            <person name="Blankenburg K."/>
            <person name="Forbes L."/>
            <person name="Fu Q."/>
            <person name="Gubbala S."/>
            <person name="Hirani K."/>
            <person name="Jayaseelan J.C."/>
            <person name="Lara F."/>
            <person name="Munidasa M."/>
            <person name="Palculict T."/>
            <person name="Patil S."/>
            <person name="Pu L.-L."/>
            <person name="Saada N."/>
            <person name="Tang L."/>
            <person name="Weissenberger G."/>
            <person name="Zhu Y."/>
            <person name="Hemphill L."/>
            <person name="Shang Y."/>
            <person name="Youmans B."/>
            <person name="Ayvaz T."/>
            <person name="Ross M."/>
            <person name="Santibanez J."/>
            <person name="Aqrawi P."/>
            <person name="Gross S."/>
            <person name="Joshi V."/>
            <person name="Fowler G."/>
            <person name="Nazareth L."/>
            <person name="Reid J."/>
            <person name="Worley K."/>
            <person name="Petrosino J."/>
            <person name="Highlander S."/>
            <person name="Gibbs R."/>
        </authorList>
    </citation>
    <scope>NUCLEOTIDE SEQUENCE [LARGE SCALE GENOMIC DNA]</scope>
    <source>
        <strain evidence="7">DSM 15272</strain>
    </source>
</reference>
<dbReference type="PANTHER" id="PTHR32308">
    <property type="entry name" value="LYASE BETA SUBUNIT, PUTATIVE (AFU_ORTHOLOGUE AFUA_4G13030)-RELATED"/>
    <property type="match status" value="1"/>
</dbReference>
<dbReference type="Pfam" id="PF03328">
    <property type="entry name" value="HpcH_HpaI"/>
    <property type="match status" value="1"/>
</dbReference>
<dbReference type="InterPro" id="IPR005000">
    <property type="entry name" value="Aldolase/citrate-lyase_domain"/>
</dbReference>
<feature type="binding site" evidence="5">
    <location>
        <position position="159"/>
    </location>
    <ligand>
        <name>Mg(2+)</name>
        <dbReference type="ChEBI" id="CHEBI:18420"/>
    </ligand>
</feature>
<proteinExistence type="predicted"/>
<dbReference type="eggNOG" id="COG2301">
    <property type="taxonomic scope" value="Bacteria"/>
</dbReference>
<protein>
    <submittedName>
        <fullName evidence="7">HpcH/HpaI aldolase/citrate lyase family protein</fullName>
    </submittedName>
</protein>
<comment type="caution">
    <text evidence="7">The sequence shown here is derived from an EMBL/GenBank/DDBJ whole genome shotgun (WGS) entry which is preliminary data.</text>
</comment>
<dbReference type="Gene3D" id="3.20.20.60">
    <property type="entry name" value="Phosphoenolpyruvate-binding domains"/>
    <property type="match status" value="1"/>
</dbReference>
<evidence type="ECO:0000256" key="3">
    <source>
        <dbReference type="ARBA" id="ARBA00022842"/>
    </source>
</evidence>
<evidence type="ECO:0000256" key="5">
    <source>
        <dbReference type="PIRSR" id="PIRSR015582-2"/>
    </source>
</evidence>
<gene>
    <name evidence="7" type="ORF">HMPREF0063_11358</name>
</gene>
<keyword evidence="2 5" id="KW-0479">Metal-binding</keyword>
<organism evidence="7 8">
    <name type="scientific">Aeromicrobium marinum DSM 15272</name>
    <dbReference type="NCBI Taxonomy" id="585531"/>
    <lineage>
        <taxon>Bacteria</taxon>
        <taxon>Bacillati</taxon>
        <taxon>Actinomycetota</taxon>
        <taxon>Actinomycetes</taxon>
        <taxon>Propionibacteriales</taxon>
        <taxon>Nocardioidaceae</taxon>
        <taxon>Aeromicrobium</taxon>
    </lineage>
</organism>
<feature type="binding site" evidence="4">
    <location>
        <position position="132"/>
    </location>
    <ligand>
        <name>substrate</name>
    </ligand>
</feature>
<accession>E2SBE9</accession>
<evidence type="ECO:0000313" key="7">
    <source>
        <dbReference type="EMBL" id="EFQ83695.1"/>
    </source>
</evidence>
<evidence type="ECO:0000256" key="2">
    <source>
        <dbReference type="ARBA" id="ARBA00022723"/>
    </source>
</evidence>
<dbReference type="RefSeq" id="WP_007078379.1">
    <property type="nucleotide sequence ID" value="NZ_CM001024.1"/>
</dbReference>
<dbReference type="STRING" id="585531.HMPREF0063_11358"/>
<comment type="cofactor">
    <cofactor evidence="1">
        <name>Mg(2+)</name>
        <dbReference type="ChEBI" id="CHEBI:18420"/>
    </cofactor>
</comment>
<dbReference type="HOGENOM" id="CLU_044864_0_1_11"/>
<dbReference type="SUPFAM" id="SSF51621">
    <property type="entry name" value="Phosphoenolpyruvate/pyruvate domain"/>
    <property type="match status" value="1"/>
</dbReference>
<name>E2SBE9_9ACTN</name>
<dbReference type="GO" id="GO:0006107">
    <property type="term" value="P:oxaloacetate metabolic process"/>
    <property type="evidence" value="ECO:0007669"/>
    <property type="project" value="TreeGrafter"/>
</dbReference>
<feature type="binding site" evidence="4">
    <location>
        <position position="74"/>
    </location>
    <ligand>
        <name>substrate</name>
    </ligand>
</feature>
<dbReference type="InterPro" id="IPR015813">
    <property type="entry name" value="Pyrv/PenolPyrv_kinase-like_dom"/>
</dbReference>
<dbReference type="Proteomes" id="UP000003111">
    <property type="component" value="Unassembled WGS sequence"/>
</dbReference>
<keyword evidence="3 5" id="KW-0460">Magnesium</keyword>
<dbReference type="AlphaFoldDB" id="E2SBE9"/>
<feature type="binding site" evidence="5">
    <location>
        <position position="132"/>
    </location>
    <ligand>
        <name>Mg(2+)</name>
        <dbReference type="ChEBI" id="CHEBI:18420"/>
    </ligand>
</feature>
<dbReference type="EMBL" id="ACLF03000004">
    <property type="protein sequence ID" value="EFQ83695.1"/>
    <property type="molecule type" value="Genomic_DNA"/>
</dbReference>
<evidence type="ECO:0000256" key="1">
    <source>
        <dbReference type="ARBA" id="ARBA00001946"/>
    </source>
</evidence>